<feature type="compositionally biased region" description="Basic and acidic residues" evidence="7">
    <location>
        <begin position="204"/>
        <end position="224"/>
    </location>
</feature>
<feature type="compositionally biased region" description="Basic and acidic residues" evidence="7">
    <location>
        <begin position="679"/>
        <end position="691"/>
    </location>
</feature>
<dbReference type="PANTHER" id="PTHR13161:SF15">
    <property type="entry name" value="SPLICING FACTOR, SUPPRESSOR OF WHITE-APRICOT HOMOLOG"/>
    <property type="match status" value="1"/>
</dbReference>
<dbReference type="Pfam" id="PF01805">
    <property type="entry name" value="Surp"/>
    <property type="match status" value="2"/>
</dbReference>
<keyword evidence="5" id="KW-0804">Transcription</keyword>
<dbReference type="InterPro" id="IPR019147">
    <property type="entry name" value="SWAP_N_domain"/>
</dbReference>
<feature type="compositionally biased region" description="Basic and acidic residues" evidence="7">
    <location>
        <begin position="732"/>
        <end position="745"/>
    </location>
</feature>
<dbReference type="InterPro" id="IPR000061">
    <property type="entry name" value="Surp"/>
</dbReference>
<feature type="domain" description="SURP motif" evidence="8">
    <location>
        <begin position="151"/>
        <end position="193"/>
    </location>
</feature>
<feature type="compositionally biased region" description="Basic and acidic residues" evidence="7">
    <location>
        <begin position="274"/>
        <end position="288"/>
    </location>
</feature>
<reference evidence="9 10" key="1">
    <citation type="journal article" date="2021" name="Comput. Struct. Biotechnol. J.">
        <title>De novo genome assembly of the potent medicinal plant Rehmannia glutinosa using nanopore technology.</title>
        <authorList>
            <person name="Ma L."/>
            <person name="Dong C."/>
            <person name="Song C."/>
            <person name="Wang X."/>
            <person name="Zheng X."/>
            <person name="Niu Y."/>
            <person name="Chen S."/>
            <person name="Feng W."/>
        </authorList>
    </citation>
    <scope>NUCLEOTIDE SEQUENCE [LARGE SCALE GENOMIC DNA]</scope>
    <source>
        <strain evidence="9">DH-2019</strain>
    </source>
</reference>
<evidence type="ECO:0000256" key="3">
    <source>
        <dbReference type="ARBA" id="ARBA00022884"/>
    </source>
</evidence>
<feature type="region of interest" description="Disordered" evidence="7">
    <location>
        <begin position="609"/>
        <end position="866"/>
    </location>
</feature>
<keyword evidence="1" id="KW-0507">mRNA processing</keyword>
<dbReference type="SMART" id="SM01141">
    <property type="entry name" value="DRY_EERY"/>
    <property type="match status" value="1"/>
</dbReference>
<sequence>MDLEVVGRHALLFDDDAAAAFVNSGDALVDWHSLQIDRYDVRHLLSSPLPPRRRNRNSEPILWTDLSLESQLDHERYFDLPSHSDQPDVEEDEHRTDSLGYRAVAFSYGYTDDSADKKNTDAGMESSGFLPRFPIPSDVQSLPPTEKVHQIIARTAMFVSKNGGQSEIILRVKQGDNPTFGFLMPGHHLHAYFRFLVEHPEVLHSESDGKPQDEQKKSGGEHNESNGVDGALTLLGSVYGSGEEEEGDNDVKPEKDVSQDGTHSLNRSISHSSKKIESQADAAKDEPLSKNPILSNKEKVLTVKKNSLITASKSGTAKGMEEKSCLFSTAADKAKSLIMGTTKIEPVILEPPPELKRLIDKIIEFITRNGKQFEATLIEQDSMHGRFPFLLPSNQYHSYYLKVLQTAQESKLNCKSSTPGKDDLPGRGMDKRASVLKENDFLSLASDMPLESDRKEKFKMVIGKSKKETHETESKEAQQECGIDAAATAALLQAATRGIKNSNSQTISTTSQSAHVHANGSEGGQHGTVAPNTVASTVAVEADSEAHLTKEQRLKAERLKRAKMFVAMLKSGEVPFTAGTSRGSSLEPLESGVSMSAGEVNLECKEREASLAPAGIDRPATGEKPERNYFGEEHTERLSKRKYRSRSVVCEDDDEDDDRDKKEHNGHHSKRNCRSRSKRHDENDNAVETERKHHRRRHRTHSSSDENEDEGESSEENRGNKRHKSKHRSHHQHEEEDKYKEDKNHKSSTRKKHHRRRHRTHSSSEENEDEGESSEEHRNHKHYKEDKNHKRTRQKHRSHRSHEHSSKKRLSEQYLLVEDDEHDDYERDEKRSERRHRSHRSSHRSRDKHRHIRGRSSRDKESQCKLKHDTCPGYEHQNHSCMDKSNYDERIELEEGEISSRVSEEPRGIANGDVSLETSIDVLSSQQRVPSQPPETTAEVPDDLRAKIRAMLMSTRL</sequence>
<dbReference type="Proteomes" id="UP001318860">
    <property type="component" value="Unassembled WGS sequence"/>
</dbReference>
<dbReference type="Gene3D" id="1.10.10.790">
    <property type="entry name" value="Surp module"/>
    <property type="match status" value="2"/>
</dbReference>
<feature type="compositionally biased region" description="Acidic residues" evidence="7">
    <location>
        <begin position="705"/>
        <end position="714"/>
    </location>
</feature>
<dbReference type="InterPro" id="IPR035967">
    <property type="entry name" value="SWAP/Surp_sf"/>
</dbReference>
<feature type="region of interest" description="Disordered" evidence="7">
    <location>
        <begin position="204"/>
        <end position="293"/>
    </location>
</feature>
<feature type="domain" description="SURP motif" evidence="8">
    <location>
        <begin position="358"/>
        <end position="400"/>
    </location>
</feature>
<protein>
    <recommendedName>
        <fullName evidence="8">SURP motif domain-containing protein</fullName>
    </recommendedName>
</protein>
<accession>A0ABR0WP41</accession>
<dbReference type="Pfam" id="PF09750">
    <property type="entry name" value="DRY_EERY"/>
    <property type="match status" value="1"/>
</dbReference>
<dbReference type="PANTHER" id="PTHR13161">
    <property type="entry name" value="SPLICING FACTOR SUPPRESSOR OF WHITE APRICOT"/>
    <property type="match status" value="1"/>
</dbReference>
<evidence type="ECO:0000313" key="9">
    <source>
        <dbReference type="EMBL" id="KAK6149318.1"/>
    </source>
</evidence>
<feature type="compositionally biased region" description="Basic and acidic residues" evidence="7">
    <location>
        <begin position="856"/>
        <end position="866"/>
    </location>
</feature>
<feature type="compositionally biased region" description="Basic and acidic residues" evidence="7">
    <location>
        <begin position="620"/>
        <end position="638"/>
    </location>
</feature>
<feature type="compositionally biased region" description="Low complexity" evidence="7">
    <location>
        <begin position="501"/>
        <end position="513"/>
    </location>
</feature>
<keyword evidence="10" id="KW-1185">Reference proteome</keyword>
<organism evidence="9 10">
    <name type="scientific">Rehmannia glutinosa</name>
    <name type="common">Chinese foxglove</name>
    <dbReference type="NCBI Taxonomy" id="99300"/>
    <lineage>
        <taxon>Eukaryota</taxon>
        <taxon>Viridiplantae</taxon>
        <taxon>Streptophyta</taxon>
        <taxon>Embryophyta</taxon>
        <taxon>Tracheophyta</taxon>
        <taxon>Spermatophyta</taxon>
        <taxon>Magnoliopsida</taxon>
        <taxon>eudicotyledons</taxon>
        <taxon>Gunneridae</taxon>
        <taxon>Pentapetalae</taxon>
        <taxon>asterids</taxon>
        <taxon>lamiids</taxon>
        <taxon>Lamiales</taxon>
        <taxon>Orobanchaceae</taxon>
        <taxon>Rehmannieae</taxon>
        <taxon>Rehmannia</taxon>
    </lineage>
</organism>
<proteinExistence type="predicted"/>
<dbReference type="EMBL" id="JABTTQ020000009">
    <property type="protein sequence ID" value="KAK6149318.1"/>
    <property type="molecule type" value="Genomic_DNA"/>
</dbReference>
<evidence type="ECO:0000256" key="7">
    <source>
        <dbReference type="SAM" id="MobiDB-lite"/>
    </source>
</evidence>
<keyword evidence="6" id="KW-0508">mRNA splicing</keyword>
<dbReference type="InterPro" id="IPR040397">
    <property type="entry name" value="SWAP"/>
</dbReference>
<evidence type="ECO:0000256" key="4">
    <source>
        <dbReference type="ARBA" id="ARBA00023015"/>
    </source>
</evidence>
<dbReference type="PROSITE" id="PS50128">
    <property type="entry name" value="SURP"/>
    <property type="match status" value="2"/>
</dbReference>
<feature type="region of interest" description="Disordered" evidence="7">
    <location>
        <begin position="501"/>
        <end position="530"/>
    </location>
</feature>
<keyword evidence="2" id="KW-0677">Repeat</keyword>
<evidence type="ECO:0000313" key="10">
    <source>
        <dbReference type="Proteomes" id="UP001318860"/>
    </source>
</evidence>
<evidence type="ECO:0000256" key="2">
    <source>
        <dbReference type="ARBA" id="ARBA00022737"/>
    </source>
</evidence>
<evidence type="ECO:0000256" key="6">
    <source>
        <dbReference type="ARBA" id="ARBA00023187"/>
    </source>
</evidence>
<name>A0ABR0WP41_REHGL</name>
<dbReference type="SMART" id="SM00648">
    <property type="entry name" value="SWAP"/>
    <property type="match status" value="2"/>
</dbReference>
<evidence type="ECO:0000256" key="1">
    <source>
        <dbReference type="ARBA" id="ARBA00022664"/>
    </source>
</evidence>
<feature type="compositionally biased region" description="Basic residues" evidence="7">
    <location>
        <begin position="833"/>
        <end position="855"/>
    </location>
</feature>
<comment type="caution">
    <text evidence="9">The sequence shown here is derived from an EMBL/GenBank/DDBJ whole genome shotgun (WGS) entry which is preliminary data.</text>
</comment>
<feature type="compositionally biased region" description="Basic residues" evidence="7">
    <location>
        <begin position="664"/>
        <end position="678"/>
    </location>
</feature>
<evidence type="ECO:0000259" key="8">
    <source>
        <dbReference type="PROSITE" id="PS50128"/>
    </source>
</evidence>
<dbReference type="SUPFAM" id="SSF109905">
    <property type="entry name" value="Surp module (SWAP domain)"/>
    <property type="match status" value="2"/>
</dbReference>
<feature type="compositionally biased region" description="Polar residues" evidence="7">
    <location>
        <begin position="259"/>
        <end position="271"/>
    </location>
</feature>
<evidence type="ECO:0000256" key="5">
    <source>
        <dbReference type="ARBA" id="ARBA00023163"/>
    </source>
</evidence>
<keyword evidence="3" id="KW-0694">RNA-binding</keyword>
<feature type="compositionally biased region" description="Basic residues" evidence="7">
    <location>
        <begin position="720"/>
        <end position="731"/>
    </location>
</feature>
<feature type="region of interest" description="Disordered" evidence="7">
    <location>
        <begin position="923"/>
        <end position="942"/>
    </location>
</feature>
<feature type="compositionally biased region" description="Basic residues" evidence="7">
    <location>
        <begin position="746"/>
        <end position="761"/>
    </location>
</feature>
<feature type="compositionally biased region" description="Basic and acidic residues" evidence="7">
    <location>
        <begin position="774"/>
        <end position="788"/>
    </location>
</feature>
<keyword evidence="4" id="KW-0805">Transcription regulation</keyword>
<gene>
    <name evidence="9" type="ORF">DH2020_016843</name>
</gene>
<feature type="compositionally biased region" description="Basic residues" evidence="7">
    <location>
        <begin position="789"/>
        <end position="808"/>
    </location>
</feature>
<feature type="compositionally biased region" description="Basic residues" evidence="7">
    <location>
        <begin position="692"/>
        <end position="701"/>
    </location>
</feature>
<feature type="compositionally biased region" description="Basic and acidic residues" evidence="7">
    <location>
        <begin position="249"/>
        <end position="258"/>
    </location>
</feature>